<evidence type="ECO:0000313" key="5">
    <source>
        <dbReference type="EMBL" id="MCQ4814018.1"/>
    </source>
</evidence>
<dbReference type="GO" id="GO:0046872">
    <property type="term" value="F:metal ion binding"/>
    <property type="evidence" value="ECO:0007669"/>
    <property type="project" value="UniProtKB-KW"/>
</dbReference>
<comment type="caution">
    <text evidence="5">The sequence shown here is derived from an EMBL/GenBank/DDBJ whole genome shotgun (WGS) entry which is preliminary data.</text>
</comment>
<dbReference type="AlphaFoldDB" id="A0AAW5K823"/>
<sequence length="260" mass="27836">MKLSEVISRIEKRIPKSWAEPWDNPGLAAGAPGAEVSRIALSLDATPETVAAAASLSCGLLVTHHPLIFHPLKSVVNDDYVGRTLFSAIRQEVAVYAAHTNWDSSPEGVNFVLASLLGVEKAKPLVPADSGAWGMGAAGELPSAVRLAELSDLLHERWRLSNFTIYGGDRMIRSVALGGGACQEFWREALASGADCFITADLSYHYRQEALDAGLALVSADHGEMERASLPALRAVIEAETGLPVTLIEEKTAPFEHGRI</sequence>
<evidence type="ECO:0000256" key="3">
    <source>
        <dbReference type="ARBA" id="ARBA00022723"/>
    </source>
</evidence>
<evidence type="ECO:0000256" key="1">
    <source>
        <dbReference type="ARBA" id="ARBA00006964"/>
    </source>
</evidence>
<feature type="binding site" evidence="4">
    <location>
        <position position="65"/>
    </location>
    <ligand>
        <name>a divalent metal cation</name>
        <dbReference type="ChEBI" id="CHEBI:60240"/>
        <label>1</label>
    </ligand>
</feature>
<feature type="binding site" evidence="4">
    <location>
        <position position="64"/>
    </location>
    <ligand>
        <name>a divalent metal cation</name>
        <dbReference type="ChEBI" id="CHEBI:60240"/>
        <label>2</label>
    </ligand>
</feature>
<reference evidence="5 6" key="1">
    <citation type="submission" date="2022-06" db="EMBL/GenBank/DDBJ databases">
        <title>Isolation of gut microbiota from human fecal samples.</title>
        <authorList>
            <person name="Pamer E.G."/>
            <person name="Barat B."/>
            <person name="Waligurski E."/>
            <person name="Medina S."/>
            <person name="Paddock L."/>
            <person name="Mostad J."/>
        </authorList>
    </citation>
    <scope>NUCLEOTIDE SEQUENCE [LARGE SCALE GENOMIC DNA]</scope>
    <source>
        <strain evidence="5 6">DFI.9.90</strain>
    </source>
</reference>
<name>A0AAW5K823_9BACT</name>
<comment type="similarity">
    <text evidence="1">Belongs to the GTP cyclohydrolase I type 2/NIF3 family.</text>
</comment>
<evidence type="ECO:0000256" key="4">
    <source>
        <dbReference type="PIRSR" id="PIRSR602678-1"/>
    </source>
</evidence>
<feature type="binding site" evidence="4">
    <location>
        <position position="226"/>
    </location>
    <ligand>
        <name>a divalent metal cation</name>
        <dbReference type="ChEBI" id="CHEBI:60240"/>
        <label>1</label>
    </ligand>
</feature>
<dbReference type="PANTHER" id="PTHR13799">
    <property type="entry name" value="NGG1 INTERACTING FACTOR 3"/>
    <property type="match status" value="1"/>
</dbReference>
<dbReference type="RefSeq" id="WP_008711438.1">
    <property type="nucleotide sequence ID" value="NZ_CABKQM010000008.1"/>
</dbReference>
<dbReference type="Pfam" id="PF01784">
    <property type="entry name" value="DUF34_NIF3"/>
    <property type="match status" value="1"/>
</dbReference>
<keyword evidence="3 4" id="KW-0479">Metal-binding</keyword>
<proteinExistence type="inferred from homology"/>
<organism evidence="5 6">
    <name type="scientific">Cloacibacillus evryensis</name>
    <dbReference type="NCBI Taxonomy" id="508460"/>
    <lineage>
        <taxon>Bacteria</taxon>
        <taxon>Thermotogati</taxon>
        <taxon>Synergistota</taxon>
        <taxon>Synergistia</taxon>
        <taxon>Synergistales</taxon>
        <taxon>Synergistaceae</taxon>
        <taxon>Cloacibacillus</taxon>
    </lineage>
</organism>
<feature type="binding site" evidence="4">
    <location>
        <position position="103"/>
    </location>
    <ligand>
        <name>a divalent metal cation</name>
        <dbReference type="ChEBI" id="CHEBI:60240"/>
        <label>1</label>
    </ligand>
</feature>
<dbReference type="PANTHER" id="PTHR13799:SF14">
    <property type="entry name" value="GTP CYCLOHYDROLASE 1 TYPE 2 HOMOLOG"/>
    <property type="match status" value="1"/>
</dbReference>
<protein>
    <recommendedName>
        <fullName evidence="2">GTP cyclohydrolase 1 type 2 homolog</fullName>
    </recommendedName>
</protein>
<dbReference type="FunFam" id="3.40.1390.30:FF:000001">
    <property type="entry name" value="GTP cyclohydrolase 1 type 2"/>
    <property type="match status" value="1"/>
</dbReference>
<dbReference type="NCBIfam" id="TIGR00486">
    <property type="entry name" value="YbgI_SA1388"/>
    <property type="match status" value="1"/>
</dbReference>
<dbReference type="GO" id="GO:0005737">
    <property type="term" value="C:cytoplasm"/>
    <property type="evidence" value="ECO:0007669"/>
    <property type="project" value="TreeGrafter"/>
</dbReference>
<evidence type="ECO:0000313" key="6">
    <source>
        <dbReference type="Proteomes" id="UP001205919"/>
    </source>
</evidence>
<evidence type="ECO:0000256" key="2">
    <source>
        <dbReference type="ARBA" id="ARBA00022112"/>
    </source>
</evidence>
<accession>A0AAW5K823</accession>
<keyword evidence="6" id="KW-1185">Reference proteome</keyword>
<feature type="binding site" evidence="4">
    <location>
        <position position="222"/>
    </location>
    <ligand>
        <name>a divalent metal cation</name>
        <dbReference type="ChEBI" id="CHEBI:60240"/>
        <label>1</label>
    </ligand>
</feature>
<dbReference type="Gene3D" id="3.40.1390.30">
    <property type="entry name" value="NIF3 (NGG1p interacting factor 3)-like"/>
    <property type="match status" value="2"/>
</dbReference>
<dbReference type="InterPro" id="IPR036069">
    <property type="entry name" value="DUF34/NIF3_sf"/>
</dbReference>
<dbReference type="InterPro" id="IPR002678">
    <property type="entry name" value="DUF34/NIF3"/>
</dbReference>
<dbReference type="SUPFAM" id="SSF102705">
    <property type="entry name" value="NIF3 (NGG1p interacting factor 3)-like"/>
    <property type="match status" value="1"/>
</dbReference>
<gene>
    <name evidence="5" type="ORF">NE630_06185</name>
</gene>
<dbReference type="Proteomes" id="UP001205919">
    <property type="component" value="Unassembled WGS sequence"/>
</dbReference>
<dbReference type="EMBL" id="JANFYT010000010">
    <property type="protein sequence ID" value="MCQ4814018.1"/>
    <property type="molecule type" value="Genomic_DNA"/>
</dbReference>